<feature type="region of interest" description="Disordered" evidence="1">
    <location>
        <begin position="1"/>
        <end position="140"/>
    </location>
</feature>
<feature type="compositionally biased region" description="Polar residues" evidence="1">
    <location>
        <begin position="1"/>
        <end position="28"/>
    </location>
</feature>
<dbReference type="Proteomes" id="UP001472677">
    <property type="component" value="Unassembled WGS sequence"/>
</dbReference>
<dbReference type="EMBL" id="JBBPBM010000080">
    <property type="protein sequence ID" value="KAK8510917.1"/>
    <property type="molecule type" value="Genomic_DNA"/>
</dbReference>
<reference evidence="2 3" key="1">
    <citation type="journal article" date="2024" name="G3 (Bethesda)">
        <title>Genome assembly of Hibiscus sabdariffa L. provides insights into metabolisms of medicinal natural products.</title>
        <authorList>
            <person name="Kim T."/>
        </authorList>
    </citation>
    <scope>NUCLEOTIDE SEQUENCE [LARGE SCALE GENOMIC DNA]</scope>
    <source>
        <strain evidence="2">TK-2024</strain>
        <tissue evidence="2">Old leaves</tissue>
    </source>
</reference>
<accession>A0ABR2BUV5</accession>
<comment type="caution">
    <text evidence="2">The sequence shown here is derived from an EMBL/GenBank/DDBJ whole genome shotgun (WGS) entry which is preliminary data.</text>
</comment>
<sequence length="195" mass="21128">MQDSSPTQASNLPCNPCSSTSVSQTVIGSGTVEASHEGVTPDEANEGSSTGDEHQGQHQASEPEIGSNIEHVPEQDSVNSGEHEGQHQFYEPEMDSNTEHVAEVDSVNPDVADDPLDNGERSLASGSSTKAAQGKRVKSVENVHPMITRRKDGIHKPKIFNLQYKKTPETIDEALADDDWRAATMVEYEALVTCW</sequence>
<evidence type="ECO:0000313" key="2">
    <source>
        <dbReference type="EMBL" id="KAK8510917.1"/>
    </source>
</evidence>
<proteinExistence type="predicted"/>
<keyword evidence="3" id="KW-1185">Reference proteome</keyword>
<protein>
    <submittedName>
        <fullName evidence="2">Uncharacterized protein</fullName>
    </submittedName>
</protein>
<gene>
    <name evidence="2" type="ORF">V6N12_036830</name>
</gene>
<name>A0ABR2BUV5_9ROSI</name>
<organism evidence="2 3">
    <name type="scientific">Hibiscus sabdariffa</name>
    <name type="common">roselle</name>
    <dbReference type="NCBI Taxonomy" id="183260"/>
    <lineage>
        <taxon>Eukaryota</taxon>
        <taxon>Viridiplantae</taxon>
        <taxon>Streptophyta</taxon>
        <taxon>Embryophyta</taxon>
        <taxon>Tracheophyta</taxon>
        <taxon>Spermatophyta</taxon>
        <taxon>Magnoliopsida</taxon>
        <taxon>eudicotyledons</taxon>
        <taxon>Gunneridae</taxon>
        <taxon>Pentapetalae</taxon>
        <taxon>rosids</taxon>
        <taxon>malvids</taxon>
        <taxon>Malvales</taxon>
        <taxon>Malvaceae</taxon>
        <taxon>Malvoideae</taxon>
        <taxon>Hibiscus</taxon>
    </lineage>
</organism>
<evidence type="ECO:0000313" key="3">
    <source>
        <dbReference type="Proteomes" id="UP001472677"/>
    </source>
</evidence>
<evidence type="ECO:0000256" key="1">
    <source>
        <dbReference type="SAM" id="MobiDB-lite"/>
    </source>
</evidence>